<feature type="transmembrane region" description="Helical" evidence="1">
    <location>
        <begin position="40"/>
        <end position="62"/>
    </location>
</feature>
<sequence length="63" mass="6677">VCDLSAAGCNLSPPPNCAILYVRTTIRAPTGINSGRICRLIKLIVVLPSVLFASSCYLLCVLL</sequence>
<feature type="non-terminal residue" evidence="2">
    <location>
        <position position="1"/>
    </location>
</feature>
<dbReference type="HOGENOM" id="CLU_2891066_0_0_11"/>
<keyword evidence="1" id="KW-0812">Transmembrane</keyword>
<evidence type="ECO:0000313" key="3">
    <source>
        <dbReference type="Proteomes" id="UP000014601"/>
    </source>
</evidence>
<dbReference type="EMBL" id="ATJO01000172">
    <property type="protein sequence ID" value="EPI49335.1"/>
    <property type="molecule type" value="Genomic_DNA"/>
</dbReference>
<name>S4GSG1_9BIFI</name>
<protein>
    <submittedName>
        <fullName evidence="2">Uncharacterized protein</fullName>
    </submittedName>
</protein>
<dbReference type="PATRIC" id="fig|1261061.4.peg.1234"/>
<comment type="caution">
    <text evidence="2">The sequence shown here is derived from an EMBL/GenBank/DDBJ whole genome shotgun (WGS) entry which is preliminary data.</text>
</comment>
<dbReference type="Proteomes" id="UP000014601">
    <property type="component" value="Unassembled WGS sequence"/>
</dbReference>
<proteinExistence type="predicted"/>
<evidence type="ECO:0000256" key="1">
    <source>
        <dbReference type="SAM" id="Phobius"/>
    </source>
</evidence>
<reference evidence="2 3" key="1">
    <citation type="submission" date="2013-06" db="EMBL/GenBank/DDBJ databases">
        <authorList>
            <person name="Weinstock G."/>
            <person name="Sodergren E."/>
            <person name="Lobos E.A."/>
            <person name="Fulton L."/>
            <person name="Fulton R."/>
            <person name="Courtney L."/>
            <person name="Fronick C."/>
            <person name="O'Laughlin M."/>
            <person name="Godfrey J."/>
            <person name="Wilson R.M."/>
            <person name="Miner T."/>
            <person name="Farmer C."/>
            <person name="Delehaunty K."/>
            <person name="Cordes M."/>
            <person name="Minx P."/>
            <person name="Tomlinson C."/>
            <person name="Chen J."/>
            <person name="Wollam A."/>
            <person name="Pepin K.H."/>
            <person name="Bhonagiri V."/>
            <person name="Zhang X."/>
            <person name="Warren W."/>
            <person name="Mitreva M."/>
            <person name="Mardis E.R."/>
            <person name="Wilson R.K."/>
        </authorList>
    </citation>
    <scope>NUCLEOTIDE SEQUENCE [LARGE SCALE GENOMIC DNA]</scope>
    <source>
        <strain evidence="2 3">JCP7719</strain>
    </source>
</reference>
<keyword evidence="1" id="KW-0472">Membrane</keyword>
<gene>
    <name evidence="2" type="ORF">HMPREF1576_01443</name>
</gene>
<accession>S4GSG1</accession>
<evidence type="ECO:0000313" key="2">
    <source>
        <dbReference type="EMBL" id="EPI49335.1"/>
    </source>
</evidence>
<dbReference type="RefSeq" id="WP_020759225.1">
    <property type="nucleotide sequence ID" value="NZ_KE348051.1"/>
</dbReference>
<keyword evidence="1" id="KW-1133">Transmembrane helix</keyword>
<organism evidence="2 3">
    <name type="scientific">Gardnerella pickettii JCP7719</name>
    <dbReference type="NCBI Taxonomy" id="1261061"/>
    <lineage>
        <taxon>Bacteria</taxon>
        <taxon>Bacillati</taxon>
        <taxon>Actinomycetota</taxon>
        <taxon>Actinomycetes</taxon>
        <taxon>Bifidobacteriales</taxon>
        <taxon>Bifidobacteriaceae</taxon>
        <taxon>Gardnerella</taxon>
        <taxon>Gardnerella pickettii</taxon>
    </lineage>
</organism>
<dbReference type="AlphaFoldDB" id="S4GSG1"/>